<evidence type="ECO:0000313" key="2">
    <source>
        <dbReference type="Proteomes" id="UP000076858"/>
    </source>
</evidence>
<organism evidence="1 2">
    <name type="scientific">Daphnia magna</name>
    <dbReference type="NCBI Taxonomy" id="35525"/>
    <lineage>
        <taxon>Eukaryota</taxon>
        <taxon>Metazoa</taxon>
        <taxon>Ecdysozoa</taxon>
        <taxon>Arthropoda</taxon>
        <taxon>Crustacea</taxon>
        <taxon>Branchiopoda</taxon>
        <taxon>Diplostraca</taxon>
        <taxon>Cladocera</taxon>
        <taxon>Anomopoda</taxon>
        <taxon>Daphniidae</taxon>
        <taxon>Daphnia</taxon>
    </lineage>
</organism>
<reference evidence="1 2" key="1">
    <citation type="submission" date="2016-03" db="EMBL/GenBank/DDBJ databases">
        <title>EvidentialGene: Evidence-directed Construction of Genes on Genomes.</title>
        <authorList>
            <person name="Gilbert D.G."/>
            <person name="Choi J.-H."/>
            <person name="Mockaitis K."/>
            <person name="Colbourne J."/>
            <person name="Pfrender M."/>
        </authorList>
    </citation>
    <scope>NUCLEOTIDE SEQUENCE [LARGE SCALE GENOMIC DNA]</scope>
    <source>
        <strain evidence="1 2">Xinb3</strain>
        <tissue evidence="1">Complete organism</tissue>
    </source>
</reference>
<proteinExistence type="predicted"/>
<dbReference type="Proteomes" id="UP000076858">
    <property type="component" value="Unassembled WGS sequence"/>
</dbReference>
<gene>
    <name evidence="1" type="ORF">APZ42_006188</name>
</gene>
<keyword evidence="2" id="KW-1185">Reference proteome</keyword>
<sequence>QQPESCSASGGDIASFDFAVKMLRGVNFGYRVKNCASFGTKKKILALFLVFFVYF</sequence>
<protein>
    <submittedName>
        <fullName evidence="1">Uncharacterized protein</fullName>
    </submittedName>
</protein>
<evidence type="ECO:0000313" key="1">
    <source>
        <dbReference type="EMBL" id="KZR98407.1"/>
    </source>
</evidence>
<name>A0A164G1H7_9CRUS</name>
<feature type="non-terminal residue" evidence="1">
    <location>
        <position position="1"/>
    </location>
</feature>
<dbReference type="EMBL" id="LRGB01017194">
    <property type="protein sequence ID" value="KZR98407.1"/>
    <property type="molecule type" value="Genomic_DNA"/>
</dbReference>
<dbReference type="AlphaFoldDB" id="A0A164G1H7"/>
<accession>A0A164G1H7</accession>
<comment type="caution">
    <text evidence="1">The sequence shown here is derived from an EMBL/GenBank/DDBJ whole genome shotgun (WGS) entry which is preliminary data.</text>
</comment>